<dbReference type="EMBL" id="FUEG01000005">
    <property type="protein sequence ID" value="SJL04282.1"/>
    <property type="molecule type" value="Genomic_DNA"/>
</dbReference>
<organism evidence="1 2">
    <name type="scientific">Armillaria ostoyae</name>
    <name type="common">Armillaria root rot fungus</name>
    <dbReference type="NCBI Taxonomy" id="47428"/>
    <lineage>
        <taxon>Eukaryota</taxon>
        <taxon>Fungi</taxon>
        <taxon>Dikarya</taxon>
        <taxon>Basidiomycota</taxon>
        <taxon>Agaricomycotina</taxon>
        <taxon>Agaricomycetes</taxon>
        <taxon>Agaricomycetidae</taxon>
        <taxon>Agaricales</taxon>
        <taxon>Marasmiineae</taxon>
        <taxon>Physalacriaceae</taxon>
        <taxon>Armillaria</taxon>
    </lineage>
</organism>
<protein>
    <submittedName>
        <fullName evidence="1">Uncharacterized protein</fullName>
    </submittedName>
</protein>
<dbReference type="AlphaFoldDB" id="A0A284R6G7"/>
<dbReference type="Proteomes" id="UP000219338">
    <property type="component" value="Unassembled WGS sequence"/>
</dbReference>
<proteinExistence type="predicted"/>
<reference evidence="2" key="1">
    <citation type="journal article" date="2017" name="Nat. Ecol. Evol.">
        <title>Genome expansion and lineage-specific genetic innovations in the forest pathogenic fungi Armillaria.</title>
        <authorList>
            <person name="Sipos G."/>
            <person name="Prasanna A.N."/>
            <person name="Walter M.C."/>
            <person name="O'Connor E."/>
            <person name="Balint B."/>
            <person name="Krizsan K."/>
            <person name="Kiss B."/>
            <person name="Hess J."/>
            <person name="Varga T."/>
            <person name="Slot J."/>
            <person name="Riley R."/>
            <person name="Boka B."/>
            <person name="Rigling D."/>
            <person name="Barry K."/>
            <person name="Lee J."/>
            <person name="Mihaltcheva S."/>
            <person name="LaButti K."/>
            <person name="Lipzen A."/>
            <person name="Waldron R."/>
            <person name="Moloney N.M."/>
            <person name="Sperisen C."/>
            <person name="Kredics L."/>
            <person name="Vagvoelgyi C."/>
            <person name="Patrignani A."/>
            <person name="Fitzpatrick D."/>
            <person name="Nagy I."/>
            <person name="Doyle S."/>
            <person name="Anderson J.B."/>
            <person name="Grigoriev I.V."/>
            <person name="Gueldener U."/>
            <person name="Muensterkoetter M."/>
            <person name="Nagy L.G."/>
        </authorList>
    </citation>
    <scope>NUCLEOTIDE SEQUENCE [LARGE SCALE GENOMIC DNA]</scope>
    <source>
        <strain evidence="2">C18/9</strain>
    </source>
</reference>
<keyword evidence="2" id="KW-1185">Reference proteome</keyword>
<sequence>MAPSRTPNLKSFTKSSLSVKSPEMPYEKKFIVVLGRPQLGVLLNVSSEMIRKALPHHGDMTLVKFVGIKILERNIFSLATAGKIVTTKLACLEVAWNTAGQNKCKFLTLCH</sequence>
<accession>A0A284R6G7</accession>
<gene>
    <name evidence="1" type="ORF">ARMOST_07643</name>
</gene>
<evidence type="ECO:0000313" key="2">
    <source>
        <dbReference type="Proteomes" id="UP000219338"/>
    </source>
</evidence>
<evidence type="ECO:0000313" key="1">
    <source>
        <dbReference type="EMBL" id="SJL04282.1"/>
    </source>
</evidence>
<name>A0A284R6G7_ARMOS</name>